<keyword evidence="18" id="KW-1185">Reference proteome</keyword>
<evidence type="ECO:0000256" key="14">
    <source>
        <dbReference type="ARBA" id="ARBA00023306"/>
    </source>
</evidence>
<comment type="similarity">
    <text evidence="4">Belongs to the DASH complex DAD4 family.</text>
</comment>
<dbReference type="AlphaFoldDB" id="A0A9W8DQD2"/>
<keyword evidence="13" id="KW-0539">Nucleus</keyword>
<evidence type="ECO:0000256" key="7">
    <source>
        <dbReference type="ARBA" id="ARBA00022490"/>
    </source>
</evidence>
<dbReference type="Proteomes" id="UP001150569">
    <property type="component" value="Unassembled WGS sequence"/>
</dbReference>
<dbReference type="GO" id="GO:0072686">
    <property type="term" value="C:mitotic spindle"/>
    <property type="evidence" value="ECO:0007669"/>
    <property type="project" value="InterPro"/>
</dbReference>
<evidence type="ECO:0000256" key="4">
    <source>
        <dbReference type="ARBA" id="ARBA00009754"/>
    </source>
</evidence>
<evidence type="ECO:0000256" key="15">
    <source>
        <dbReference type="ARBA" id="ARBA00023328"/>
    </source>
</evidence>
<dbReference type="PANTHER" id="PTHR28222:SF1">
    <property type="entry name" value="DASH COMPLEX SUBUNIT DAD4"/>
    <property type="match status" value="1"/>
</dbReference>
<dbReference type="Pfam" id="PF08650">
    <property type="entry name" value="DASH_Dad4"/>
    <property type="match status" value="1"/>
</dbReference>
<evidence type="ECO:0000256" key="13">
    <source>
        <dbReference type="ARBA" id="ARBA00023242"/>
    </source>
</evidence>
<evidence type="ECO:0000256" key="2">
    <source>
        <dbReference type="ARBA" id="ARBA00004186"/>
    </source>
</evidence>
<dbReference type="GO" id="GO:0005874">
    <property type="term" value="C:microtubule"/>
    <property type="evidence" value="ECO:0007669"/>
    <property type="project" value="UniProtKB-KW"/>
</dbReference>
<reference evidence="17" key="1">
    <citation type="submission" date="2022-07" db="EMBL/GenBank/DDBJ databases">
        <title>Phylogenomic reconstructions and comparative analyses of Kickxellomycotina fungi.</title>
        <authorList>
            <person name="Reynolds N.K."/>
            <person name="Stajich J.E."/>
            <person name="Barry K."/>
            <person name="Grigoriev I.V."/>
            <person name="Crous P."/>
            <person name="Smith M.E."/>
        </authorList>
    </citation>
    <scope>NUCLEOTIDE SEQUENCE</scope>
    <source>
        <strain evidence="17">RSA 861</strain>
    </source>
</reference>
<dbReference type="GO" id="GO:0051301">
    <property type="term" value="P:cell division"/>
    <property type="evidence" value="ECO:0007669"/>
    <property type="project" value="UniProtKB-KW"/>
</dbReference>
<keyword evidence="12" id="KW-0206">Cytoskeleton</keyword>
<comment type="caution">
    <text evidence="17">The sequence shown here is derived from an EMBL/GenBank/DDBJ whole genome shotgun (WGS) entry which is preliminary data.</text>
</comment>
<evidence type="ECO:0000256" key="10">
    <source>
        <dbReference type="ARBA" id="ARBA00022776"/>
    </source>
</evidence>
<dbReference type="OrthoDB" id="5516652at2759"/>
<evidence type="ECO:0000256" key="5">
    <source>
        <dbReference type="ARBA" id="ARBA00020259"/>
    </source>
</evidence>
<keyword evidence="6" id="KW-0158">Chromosome</keyword>
<evidence type="ECO:0000256" key="12">
    <source>
        <dbReference type="ARBA" id="ARBA00023212"/>
    </source>
</evidence>
<keyword evidence="11" id="KW-0995">Kinetochore</keyword>
<dbReference type="GO" id="GO:0008608">
    <property type="term" value="P:attachment of spindle microtubules to kinetochore"/>
    <property type="evidence" value="ECO:0007669"/>
    <property type="project" value="InterPro"/>
</dbReference>
<evidence type="ECO:0000256" key="6">
    <source>
        <dbReference type="ARBA" id="ARBA00022454"/>
    </source>
</evidence>
<evidence type="ECO:0000313" key="17">
    <source>
        <dbReference type="EMBL" id="KAJ1920261.1"/>
    </source>
</evidence>
<evidence type="ECO:0000256" key="8">
    <source>
        <dbReference type="ARBA" id="ARBA00022618"/>
    </source>
</evidence>
<dbReference type="GO" id="GO:0042729">
    <property type="term" value="C:DASH complex"/>
    <property type="evidence" value="ECO:0007669"/>
    <property type="project" value="InterPro"/>
</dbReference>
<keyword evidence="8" id="KW-0132">Cell division</keyword>
<evidence type="ECO:0000256" key="16">
    <source>
        <dbReference type="ARBA" id="ARBA00030569"/>
    </source>
</evidence>
<evidence type="ECO:0000256" key="9">
    <source>
        <dbReference type="ARBA" id="ARBA00022701"/>
    </source>
</evidence>
<evidence type="ECO:0000256" key="3">
    <source>
        <dbReference type="ARBA" id="ARBA00004629"/>
    </source>
</evidence>
<proteinExistence type="inferred from homology"/>
<organism evidence="17 18">
    <name type="scientific">Tieghemiomyces parasiticus</name>
    <dbReference type="NCBI Taxonomy" id="78921"/>
    <lineage>
        <taxon>Eukaryota</taxon>
        <taxon>Fungi</taxon>
        <taxon>Fungi incertae sedis</taxon>
        <taxon>Zoopagomycota</taxon>
        <taxon>Kickxellomycotina</taxon>
        <taxon>Dimargaritomycetes</taxon>
        <taxon>Dimargaritales</taxon>
        <taxon>Dimargaritaceae</taxon>
        <taxon>Tieghemiomyces</taxon>
    </lineage>
</organism>
<evidence type="ECO:0000256" key="1">
    <source>
        <dbReference type="ARBA" id="ARBA00004123"/>
    </source>
</evidence>
<keyword evidence="7" id="KW-0963">Cytoplasm</keyword>
<protein>
    <recommendedName>
        <fullName evidence="5">DASH complex subunit DAD4</fullName>
    </recommendedName>
    <alternativeName>
        <fullName evidence="16">Outer kinetochore protein DAD4</fullName>
    </alternativeName>
</protein>
<name>A0A9W8DQD2_9FUNG</name>
<gene>
    <name evidence="17" type="ORF">IWQ60_007043</name>
</gene>
<evidence type="ECO:0000256" key="11">
    <source>
        <dbReference type="ARBA" id="ARBA00022838"/>
    </source>
</evidence>
<dbReference type="EMBL" id="JANBPT010000450">
    <property type="protein sequence ID" value="KAJ1920261.1"/>
    <property type="molecule type" value="Genomic_DNA"/>
</dbReference>
<dbReference type="InterPro" id="IPR013959">
    <property type="entry name" value="DASH_Dad4"/>
</dbReference>
<keyword evidence="15" id="KW-0137">Centromere</keyword>
<keyword evidence="10" id="KW-0498">Mitosis</keyword>
<dbReference type="PANTHER" id="PTHR28222">
    <property type="entry name" value="DASH COMPLEX SUBUNIT DAD4"/>
    <property type="match status" value="1"/>
</dbReference>
<keyword evidence="14" id="KW-0131">Cell cycle</keyword>
<keyword evidence="9" id="KW-0493">Microtubule</keyword>
<evidence type="ECO:0000313" key="18">
    <source>
        <dbReference type="Proteomes" id="UP001150569"/>
    </source>
</evidence>
<accession>A0A9W8DQD2</accession>
<sequence length="74" mass="8870">MDNPHFKQQTKLLERIRDNVDKMSHVLANINDKVHEINDFNNDLVMFWQIWSKYEQNANFHLSIQKQRSSSDAP</sequence>
<comment type="subcellular location">
    <subcellularLocation>
        <location evidence="3">Chromosome</location>
        <location evidence="3">Centromere</location>
        <location evidence="3">Kinetochore</location>
    </subcellularLocation>
    <subcellularLocation>
        <location evidence="2">Cytoplasm</location>
        <location evidence="2">Cytoskeleton</location>
        <location evidence="2">Spindle</location>
    </subcellularLocation>
    <subcellularLocation>
        <location evidence="1">Nucleus</location>
    </subcellularLocation>
</comment>